<evidence type="ECO:0000256" key="1">
    <source>
        <dbReference type="ARBA" id="ARBA00023125"/>
    </source>
</evidence>
<dbReference type="EMBL" id="LC057395">
    <property type="protein sequence ID" value="BAS31044.1"/>
    <property type="molecule type" value="Genomic_DNA"/>
</dbReference>
<dbReference type="PANTHER" id="PTHR33175">
    <property type="entry name" value="DNA-BINDING PROTEIN HU"/>
    <property type="match status" value="1"/>
</dbReference>
<dbReference type="GO" id="GO:0030527">
    <property type="term" value="F:structural constituent of chromatin"/>
    <property type="evidence" value="ECO:0007669"/>
    <property type="project" value="InterPro"/>
</dbReference>
<proteinExistence type="inferred from homology"/>
<dbReference type="PROSITE" id="PS00045">
    <property type="entry name" value="HISTONE_LIKE"/>
    <property type="match status" value="1"/>
</dbReference>
<protein>
    <submittedName>
        <fullName evidence="3">Uncharacterized protein</fullName>
    </submittedName>
</protein>
<dbReference type="AlphaFoldDB" id="A0A0M4UHQ9"/>
<dbReference type="InterPro" id="IPR020816">
    <property type="entry name" value="Histone-like_DNA-bd_CS"/>
</dbReference>
<evidence type="ECO:0000256" key="2">
    <source>
        <dbReference type="RuleBase" id="RU003939"/>
    </source>
</evidence>
<dbReference type="PANTHER" id="PTHR33175:SF3">
    <property type="entry name" value="DNA-BINDING PROTEIN HU-BETA"/>
    <property type="match status" value="1"/>
</dbReference>
<dbReference type="InterPro" id="IPR000119">
    <property type="entry name" value="Hist_DNA-bd"/>
</dbReference>
<dbReference type="CDD" id="cd13831">
    <property type="entry name" value="HU"/>
    <property type="match status" value="1"/>
</dbReference>
<dbReference type="InterPro" id="IPR010992">
    <property type="entry name" value="IHF-like_DNA-bd_dom_sf"/>
</dbReference>
<accession>A0A0M4UHQ9</accession>
<dbReference type="Gene3D" id="4.10.520.10">
    <property type="entry name" value="IHF-like DNA-binding proteins"/>
    <property type="match status" value="1"/>
</dbReference>
<reference evidence="3" key="1">
    <citation type="submission" date="2015-05" db="EMBL/GenBank/DDBJ databases">
        <title>Macroevolution of Chloroplast Chromosome: Eukaryotic components were introduced for chloroplast nucleoid organization at the initial stage of green plant evolution.</title>
        <authorList>
            <person name="Kobayashi Y."/>
            <person name="Takusagawa M."/>
            <person name="Harada N."/>
            <person name="Fukao Y."/>
            <person name="Yamaoka S."/>
            <person name="Kohchi T."/>
            <person name="Hori K."/>
            <person name="Ohta H."/>
            <person name="Shikanai T."/>
            <person name="Nishimura Y."/>
        </authorList>
    </citation>
    <scope>NUCLEOTIDE SEQUENCE</scope>
    <source>
        <strain evidence="3">KfHLP</strain>
    </source>
</reference>
<dbReference type="SMART" id="SM00411">
    <property type="entry name" value="BHL"/>
    <property type="match status" value="1"/>
</dbReference>
<name>A0A0M4UHQ9_KLEFL</name>
<dbReference type="PRINTS" id="PR01727">
    <property type="entry name" value="DNABINDINGHU"/>
</dbReference>
<dbReference type="Pfam" id="PF00216">
    <property type="entry name" value="Bac_DNA_binding"/>
    <property type="match status" value="1"/>
</dbReference>
<organism evidence="3">
    <name type="scientific">Klebsormidium flaccidum</name>
    <name type="common">Filamentous green alga</name>
    <name type="synonym">Ulothrix flaccida</name>
    <dbReference type="NCBI Taxonomy" id="3175"/>
    <lineage>
        <taxon>Eukaryota</taxon>
        <taxon>Viridiplantae</taxon>
        <taxon>Streptophyta</taxon>
        <taxon>Klebsormidiophyceae</taxon>
        <taxon>Klebsormidiales</taxon>
        <taxon>Klebsormidiaceae</taxon>
        <taxon>Klebsormidium</taxon>
    </lineage>
</organism>
<keyword evidence="1" id="KW-0238">DNA-binding</keyword>
<dbReference type="SUPFAM" id="SSF47729">
    <property type="entry name" value="IHF-like DNA-binding proteins"/>
    <property type="match status" value="1"/>
</dbReference>
<evidence type="ECO:0000313" key="3">
    <source>
        <dbReference type="EMBL" id="BAS31044.1"/>
    </source>
</evidence>
<comment type="similarity">
    <text evidence="2">Belongs to the bacterial histone-like protein family.</text>
</comment>
<dbReference type="GO" id="GO:0003677">
    <property type="term" value="F:DNA binding"/>
    <property type="evidence" value="ECO:0007669"/>
    <property type="project" value="UniProtKB-KW"/>
</dbReference>
<sequence length="168" mass="18001">MAATSVVCNPCGSALMGPSTSYMNCAQAPMQSGFLGQRVAAVSGSGTTRRTSPGGLSVRALNKKEFIDKVAGITKFNKYDTKTVVDTVFDAIIETVAEGDKVQIPGFGVFEPRIRKERKGRNPRTGEALIIPEARIPHFTVGQYFKNEVNGITIPKHLREGPSDGAAE</sequence>